<sequence>MHESTEEPSTDLDESGPPALRDASRRDQQPIESTRNYYYYIYMRDPHNKDFQGTGERYVMYK</sequence>
<feature type="compositionally biased region" description="Acidic residues" evidence="1">
    <location>
        <begin position="1"/>
        <end position="14"/>
    </location>
</feature>
<evidence type="ECO:0000313" key="2">
    <source>
        <dbReference type="EMBL" id="ETN83116.1"/>
    </source>
</evidence>
<reference evidence="3" key="1">
    <citation type="journal article" date="2014" name="Nat. Genet.">
        <title>Genome of the human hookworm Necator americanus.</title>
        <authorList>
            <person name="Tang Y.T."/>
            <person name="Gao X."/>
            <person name="Rosa B.A."/>
            <person name="Abubucker S."/>
            <person name="Hallsworth-Pepin K."/>
            <person name="Martin J."/>
            <person name="Tyagi R."/>
            <person name="Heizer E."/>
            <person name="Zhang X."/>
            <person name="Bhonagiri-Palsikar V."/>
            <person name="Minx P."/>
            <person name="Warren W.C."/>
            <person name="Wang Q."/>
            <person name="Zhan B."/>
            <person name="Hotez P.J."/>
            <person name="Sternberg P.W."/>
            <person name="Dougall A."/>
            <person name="Gaze S.T."/>
            <person name="Mulvenna J."/>
            <person name="Sotillo J."/>
            <person name="Ranganathan S."/>
            <person name="Rabelo E.M."/>
            <person name="Wilson R.K."/>
            <person name="Felgner P.L."/>
            <person name="Bethony J."/>
            <person name="Hawdon J.M."/>
            <person name="Gasser R.B."/>
            <person name="Loukas A."/>
            <person name="Mitreva M."/>
        </authorList>
    </citation>
    <scope>NUCLEOTIDE SEQUENCE [LARGE SCALE GENOMIC DNA]</scope>
</reference>
<organism evidence="2 3">
    <name type="scientific">Necator americanus</name>
    <name type="common">Human hookworm</name>
    <dbReference type="NCBI Taxonomy" id="51031"/>
    <lineage>
        <taxon>Eukaryota</taxon>
        <taxon>Metazoa</taxon>
        <taxon>Ecdysozoa</taxon>
        <taxon>Nematoda</taxon>
        <taxon>Chromadorea</taxon>
        <taxon>Rhabditida</taxon>
        <taxon>Rhabditina</taxon>
        <taxon>Rhabditomorpha</taxon>
        <taxon>Strongyloidea</taxon>
        <taxon>Ancylostomatidae</taxon>
        <taxon>Bunostominae</taxon>
        <taxon>Necator</taxon>
    </lineage>
</organism>
<accession>W2TPQ3</accession>
<proteinExistence type="predicted"/>
<evidence type="ECO:0000313" key="3">
    <source>
        <dbReference type="Proteomes" id="UP000053676"/>
    </source>
</evidence>
<dbReference type="EMBL" id="KI658303">
    <property type="protein sequence ID" value="ETN83116.1"/>
    <property type="molecule type" value="Genomic_DNA"/>
</dbReference>
<dbReference type="Proteomes" id="UP000053676">
    <property type="component" value="Unassembled WGS sequence"/>
</dbReference>
<protein>
    <submittedName>
        <fullName evidence="2">Uncharacterized protein</fullName>
    </submittedName>
</protein>
<name>W2TPQ3_NECAM</name>
<dbReference type="KEGG" id="nai:NECAME_07586"/>
<evidence type="ECO:0000256" key="1">
    <source>
        <dbReference type="SAM" id="MobiDB-lite"/>
    </source>
</evidence>
<keyword evidence="3" id="KW-1185">Reference proteome</keyword>
<dbReference type="AlphaFoldDB" id="W2TPQ3"/>
<feature type="region of interest" description="Disordered" evidence="1">
    <location>
        <begin position="1"/>
        <end position="31"/>
    </location>
</feature>
<gene>
    <name evidence="2" type="ORF">NECAME_07586</name>
</gene>